<dbReference type="InterPro" id="IPR002502">
    <property type="entry name" value="Amidase_domain"/>
</dbReference>
<dbReference type="OrthoDB" id="2812205at2"/>
<gene>
    <name evidence="3" type="ORF">EC604_01370</name>
</gene>
<evidence type="ECO:0000259" key="2">
    <source>
        <dbReference type="Pfam" id="PF01510"/>
    </source>
</evidence>
<sequence>MITKGNFLLLELSEFREWLQRKNVTRRIKGLQVHHTGSPNYKTRKIVNGVAQQDHFVCLEGMRDYHINTNKWKATGQHLTIFEDGKVGVSLDRDLNMIPACIYNNNAGYVGIEIIGCFDKGVDVMTTTQRNAVIHVYAALCEKFYVPVNTDKIVYHAWFTASGTRLSDYTPGKSSKSCPGTAYWGDGNTVTAANGSFLPLVKEELARLRSENTKPTRKDDEPMTAEEKKQMDELKATVESQAKWIAAQKAKDNMECPKWAESAYEYYRPYITDKTGSYDFWRLLVVNYRRMRVTKIK</sequence>
<accession>A0A5M9WLR1</accession>
<organism evidence="3 4">
    <name type="scientific">Paenibacillus amylolyticus</name>
    <dbReference type="NCBI Taxonomy" id="1451"/>
    <lineage>
        <taxon>Bacteria</taxon>
        <taxon>Bacillati</taxon>
        <taxon>Bacillota</taxon>
        <taxon>Bacilli</taxon>
        <taxon>Bacillales</taxon>
        <taxon>Paenibacillaceae</taxon>
        <taxon>Paenibacillus</taxon>
    </lineage>
</organism>
<dbReference type="GO" id="GO:0008745">
    <property type="term" value="F:N-acetylmuramoyl-L-alanine amidase activity"/>
    <property type="evidence" value="ECO:0007669"/>
    <property type="project" value="InterPro"/>
</dbReference>
<dbReference type="CDD" id="cd06583">
    <property type="entry name" value="PGRP"/>
    <property type="match status" value="1"/>
</dbReference>
<dbReference type="GO" id="GO:0009253">
    <property type="term" value="P:peptidoglycan catabolic process"/>
    <property type="evidence" value="ECO:0007669"/>
    <property type="project" value="InterPro"/>
</dbReference>
<dbReference type="Proteomes" id="UP000323664">
    <property type="component" value="Unassembled WGS sequence"/>
</dbReference>
<evidence type="ECO:0000256" key="1">
    <source>
        <dbReference type="SAM" id="MobiDB-lite"/>
    </source>
</evidence>
<dbReference type="RefSeq" id="WP_123062414.1">
    <property type="nucleotide sequence ID" value="NZ_RIAS01000001.1"/>
</dbReference>
<proteinExistence type="predicted"/>
<dbReference type="Gene3D" id="3.40.80.10">
    <property type="entry name" value="Peptidoglycan recognition protein-like"/>
    <property type="match status" value="1"/>
</dbReference>
<comment type="caution">
    <text evidence="3">The sequence shown here is derived from an EMBL/GenBank/DDBJ whole genome shotgun (WGS) entry which is preliminary data.</text>
</comment>
<name>A0A5M9WLR1_PAEAM</name>
<evidence type="ECO:0000313" key="3">
    <source>
        <dbReference type="EMBL" id="KAA8782498.1"/>
    </source>
</evidence>
<dbReference type="SUPFAM" id="SSF55846">
    <property type="entry name" value="N-acetylmuramoyl-L-alanine amidase-like"/>
    <property type="match status" value="1"/>
</dbReference>
<dbReference type="EMBL" id="RIAS01000001">
    <property type="protein sequence ID" value="KAA8782498.1"/>
    <property type="molecule type" value="Genomic_DNA"/>
</dbReference>
<reference evidence="3 4" key="1">
    <citation type="journal article" date="2019" name="J. Ind. Microbiol. Biotechnol.">
        <title>Paenibacillus amylolyticus 27C64 has a diverse set of carbohydrate-active enzymes and complete pectin deconstruction system.</title>
        <authorList>
            <person name="Keggi C."/>
            <person name="Doran-Peterson J."/>
        </authorList>
    </citation>
    <scope>NUCLEOTIDE SEQUENCE [LARGE SCALE GENOMIC DNA]</scope>
    <source>
        <strain evidence="3 4">27C64</strain>
    </source>
</reference>
<protein>
    <submittedName>
        <fullName evidence="3">N-acetylmuramoyl-L-alanine amidase</fullName>
    </submittedName>
</protein>
<dbReference type="InterPro" id="IPR036505">
    <property type="entry name" value="Amidase/PGRP_sf"/>
</dbReference>
<feature type="region of interest" description="Disordered" evidence="1">
    <location>
        <begin position="209"/>
        <end position="228"/>
    </location>
</feature>
<dbReference type="AlphaFoldDB" id="A0A5M9WLR1"/>
<dbReference type="Pfam" id="PF01510">
    <property type="entry name" value="Amidase_2"/>
    <property type="match status" value="1"/>
</dbReference>
<feature type="domain" description="N-acetylmuramoyl-L-alanine amidase" evidence="2">
    <location>
        <begin position="26"/>
        <end position="180"/>
    </location>
</feature>
<evidence type="ECO:0000313" key="4">
    <source>
        <dbReference type="Proteomes" id="UP000323664"/>
    </source>
</evidence>